<dbReference type="Proteomes" id="UP000316727">
    <property type="component" value="Unassembled WGS sequence"/>
</dbReference>
<dbReference type="OrthoDB" id="852239at2"/>
<name>A0A501W7P5_9BACT</name>
<evidence type="ECO:0008006" key="4">
    <source>
        <dbReference type="Google" id="ProtNLM"/>
    </source>
</evidence>
<dbReference type="EMBL" id="VFRQ01000009">
    <property type="protein sequence ID" value="TPE42897.1"/>
    <property type="molecule type" value="Genomic_DNA"/>
</dbReference>
<feature type="chain" id="PRO_5021388387" description="Rieske domain-containing protein" evidence="1">
    <location>
        <begin position="28"/>
        <end position="140"/>
    </location>
</feature>
<reference evidence="2 3" key="1">
    <citation type="submission" date="2019-06" db="EMBL/GenBank/DDBJ databases">
        <title>A novel bacterium of genus Pontibacter, isolated from marine sediment.</title>
        <authorList>
            <person name="Huang H."/>
            <person name="Mo K."/>
            <person name="Hu Y."/>
        </authorList>
    </citation>
    <scope>NUCLEOTIDE SEQUENCE [LARGE SCALE GENOMIC DNA]</scope>
    <source>
        <strain evidence="2 3">HB172049</strain>
    </source>
</reference>
<evidence type="ECO:0000313" key="2">
    <source>
        <dbReference type="EMBL" id="TPE42897.1"/>
    </source>
</evidence>
<dbReference type="AlphaFoldDB" id="A0A501W7P5"/>
<protein>
    <recommendedName>
        <fullName evidence="4">Rieske domain-containing protein</fullName>
    </recommendedName>
</protein>
<comment type="caution">
    <text evidence="2">The sequence shown here is derived from an EMBL/GenBank/DDBJ whole genome shotgun (WGS) entry which is preliminary data.</text>
</comment>
<keyword evidence="1" id="KW-0732">Signal</keyword>
<dbReference type="PROSITE" id="PS51257">
    <property type="entry name" value="PROKAR_LIPOPROTEIN"/>
    <property type="match status" value="1"/>
</dbReference>
<sequence length="140" mass="15278">MKPNLLKHAVQLLKTAALALIVCTSVACQSQGTEEEATAAEAPVEATATAVSQPARPAPDFYIVPPELASKRVWICEGTGSDLFHVQHDCPVLLQCKGKGTFRNLVLPRAIETFGRYNCQECSKDLDHIFDEDAVRDIVQ</sequence>
<keyword evidence="3" id="KW-1185">Reference proteome</keyword>
<evidence type="ECO:0000313" key="3">
    <source>
        <dbReference type="Proteomes" id="UP000316727"/>
    </source>
</evidence>
<accession>A0A501W7P5</accession>
<feature type="signal peptide" evidence="1">
    <location>
        <begin position="1"/>
        <end position="27"/>
    </location>
</feature>
<evidence type="ECO:0000256" key="1">
    <source>
        <dbReference type="SAM" id="SignalP"/>
    </source>
</evidence>
<organism evidence="2 3">
    <name type="scientific">Pontibacter mangrovi</name>
    <dbReference type="NCBI Taxonomy" id="2589816"/>
    <lineage>
        <taxon>Bacteria</taxon>
        <taxon>Pseudomonadati</taxon>
        <taxon>Bacteroidota</taxon>
        <taxon>Cytophagia</taxon>
        <taxon>Cytophagales</taxon>
        <taxon>Hymenobacteraceae</taxon>
        <taxon>Pontibacter</taxon>
    </lineage>
</organism>
<dbReference type="RefSeq" id="WP_140622631.1">
    <property type="nucleotide sequence ID" value="NZ_VFRQ01000009.1"/>
</dbReference>
<gene>
    <name evidence="2" type="ORF">FJM65_16360</name>
</gene>
<proteinExistence type="predicted"/>